<dbReference type="EMBL" id="JBHTIZ010000005">
    <property type="protein sequence ID" value="MFD0983046.1"/>
    <property type="molecule type" value="Genomic_DNA"/>
</dbReference>
<protein>
    <submittedName>
        <fullName evidence="1">Uncharacterized protein</fullName>
    </submittedName>
</protein>
<evidence type="ECO:0000313" key="1">
    <source>
        <dbReference type="EMBL" id="MFD0983046.1"/>
    </source>
</evidence>
<dbReference type="Proteomes" id="UP001597051">
    <property type="component" value="Unassembled WGS sequence"/>
</dbReference>
<name>A0ABW3IZY1_9FLAO</name>
<dbReference type="RefSeq" id="WP_379755341.1">
    <property type="nucleotide sequence ID" value="NZ_JBHSYB010000020.1"/>
</dbReference>
<gene>
    <name evidence="1" type="ORF">ACFQ0S_01025</name>
</gene>
<organism evidence="1 2">
    <name type="scientific">Flavobacterium myungsuense</name>
    <dbReference type="NCBI Taxonomy" id="651823"/>
    <lineage>
        <taxon>Bacteria</taxon>
        <taxon>Pseudomonadati</taxon>
        <taxon>Bacteroidota</taxon>
        <taxon>Flavobacteriia</taxon>
        <taxon>Flavobacteriales</taxon>
        <taxon>Flavobacteriaceae</taxon>
        <taxon>Flavobacterium</taxon>
    </lineage>
</organism>
<keyword evidence="2" id="KW-1185">Reference proteome</keyword>
<proteinExistence type="predicted"/>
<sequence>MRVVGYIKEKNENTFANPVYSNRSGEYFSHILDASYDIISFIKTEIKKDTFKKIYLSKKFEINSKGGLVFIGKEDYLKYDSAENAIEEIINYINDVLPVNESKLLLTEANALKKSILYDKFMVNNFEMNINPQKEQFILTFDFPSPTKDSNSEVLSKKGTNSLSKQKLEQTNNQAYNSILEYLTRVDLNVELTLKLRANERRSKLKTLNYQFKLSKNSSKKSNI</sequence>
<comment type="caution">
    <text evidence="1">The sequence shown here is derived from an EMBL/GenBank/DDBJ whole genome shotgun (WGS) entry which is preliminary data.</text>
</comment>
<evidence type="ECO:0000313" key="2">
    <source>
        <dbReference type="Proteomes" id="UP001597051"/>
    </source>
</evidence>
<accession>A0ABW3IZY1</accession>
<reference evidence="2" key="1">
    <citation type="journal article" date="2019" name="Int. J. Syst. Evol. Microbiol.">
        <title>The Global Catalogue of Microorganisms (GCM) 10K type strain sequencing project: providing services to taxonomists for standard genome sequencing and annotation.</title>
        <authorList>
            <consortium name="The Broad Institute Genomics Platform"/>
            <consortium name="The Broad Institute Genome Sequencing Center for Infectious Disease"/>
            <person name="Wu L."/>
            <person name="Ma J."/>
        </authorList>
    </citation>
    <scope>NUCLEOTIDE SEQUENCE [LARGE SCALE GENOMIC DNA]</scope>
    <source>
        <strain evidence="2">CECT 7649</strain>
    </source>
</reference>